<keyword evidence="1" id="KW-0472">Membrane</keyword>
<dbReference type="AlphaFoldDB" id="A0A0F6A8K8"/>
<dbReference type="Proteomes" id="UP000033434">
    <property type="component" value="Unassembled WGS sequence"/>
</dbReference>
<protein>
    <submittedName>
        <fullName evidence="2">Uncharacterized protein</fullName>
    </submittedName>
</protein>
<evidence type="ECO:0000313" key="3">
    <source>
        <dbReference type="Proteomes" id="UP000033434"/>
    </source>
</evidence>
<keyword evidence="1" id="KW-1133">Transmembrane helix</keyword>
<dbReference type="RefSeq" id="WP_155401394.1">
    <property type="nucleotide sequence ID" value="NZ_AUXW01000162.1"/>
</dbReference>
<accession>A0A0F6A8K8</accession>
<organism evidence="2 3">
    <name type="scientific">Pseudoalteromonas luteoviolacea S4054</name>
    <dbReference type="NCBI Taxonomy" id="1129367"/>
    <lineage>
        <taxon>Bacteria</taxon>
        <taxon>Pseudomonadati</taxon>
        <taxon>Pseudomonadota</taxon>
        <taxon>Gammaproteobacteria</taxon>
        <taxon>Alteromonadales</taxon>
        <taxon>Pseudoalteromonadaceae</taxon>
        <taxon>Pseudoalteromonas</taxon>
    </lineage>
</organism>
<feature type="transmembrane region" description="Helical" evidence="1">
    <location>
        <begin position="40"/>
        <end position="57"/>
    </location>
</feature>
<gene>
    <name evidence="2" type="ORF">N479_18025</name>
</gene>
<sequence>MDLTHTMDGVILLISGFVILLFAFGKLFPDLNEKVHGLDMPLRILGGSMILIGVFSLF</sequence>
<comment type="caution">
    <text evidence="2">The sequence shown here is derived from an EMBL/GenBank/DDBJ whole genome shotgun (WGS) entry which is preliminary data.</text>
</comment>
<feature type="transmembrane region" description="Helical" evidence="1">
    <location>
        <begin position="9"/>
        <end position="28"/>
    </location>
</feature>
<reference evidence="2 3" key="1">
    <citation type="journal article" date="2015" name="BMC Genomics">
        <title>Genome mining reveals unlocked bioactive potential of marine Gram-negative bacteria.</title>
        <authorList>
            <person name="Machado H."/>
            <person name="Sonnenschein E.C."/>
            <person name="Melchiorsen J."/>
            <person name="Gram L."/>
        </authorList>
    </citation>
    <scope>NUCLEOTIDE SEQUENCE [LARGE SCALE GENOMIC DNA]</scope>
    <source>
        <strain evidence="2 3">S4054</strain>
    </source>
</reference>
<dbReference type="PATRIC" id="fig|1129367.4.peg.3589"/>
<evidence type="ECO:0000256" key="1">
    <source>
        <dbReference type="SAM" id="Phobius"/>
    </source>
</evidence>
<name>A0A0F6A8K8_9GAMM</name>
<evidence type="ECO:0000313" key="2">
    <source>
        <dbReference type="EMBL" id="KKE82505.1"/>
    </source>
</evidence>
<proteinExistence type="predicted"/>
<keyword evidence="1" id="KW-0812">Transmembrane</keyword>
<dbReference type="EMBL" id="AUXW01000162">
    <property type="protein sequence ID" value="KKE82505.1"/>
    <property type="molecule type" value="Genomic_DNA"/>
</dbReference>